<protein>
    <submittedName>
        <fullName evidence="4">Alginate lyase</fullName>
    </submittedName>
</protein>
<dbReference type="InterPro" id="IPR014895">
    <property type="entry name" value="Alginate_lyase_2"/>
</dbReference>
<dbReference type="PROSITE" id="PS50022">
    <property type="entry name" value="FA58C_3"/>
    <property type="match status" value="1"/>
</dbReference>
<keyword evidence="1" id="KW-1133">Transmembrane helix</keyword>
<dbReference type="InterPro" id="IPR013320">
    <property type="entry name" value="ConA-like_dom_sf"/>
</dbReference>
<feature type="chain" id="PRO_5002531528" evidence="2">
    <location>
        <begin position="29"/>
        <end position="469"/>
    </location>
</feature>
<feature type="signal peptide" evidence="2">
    <location>
        <begin position="1"/>
        <end position="28"/>
    </location>
</feature>
<evidence type="ECO:0000313" key="4">
    <source>
        <dbReference type="EMBL" id="KKP72304.1"/>
    </source>
</evidence>
<dbReference type="Proteomes" id="UP000034923">
    <property type="component" value="Unassembled WGS sequence"/>
</dbReference>
<gene>
    <name evidence="4" type="ORF">UR70_C0010G0001</name>
</gene>
<keyword evidence="4" id="KW-0456">Lyase</keyword>
<dbReference type="InterPro" id="IPR008979">
    <property type="entry name" value="Galactose-bd-like_sf"/>
</dbReference>
<keyword evidence="1" id="KW-0472">Membrane</keyword>
<feature type="domain" description="F5/8 type C" evidence="3">
    <location>
        <begin position="258"/>
        <end position="410"/>
    </location>
</feature>
<keyword evidence="2" id="KW-0732">Signal</keyword>
<dbReference type="GO" id="GO:0016829">
    <property type="term" value="F:lyase activity"/>
    <property type="evidence" value="ECO:0007669"/>
    <property type="project" value="UniProtKB-KW"/>
</dbReference>
<dbReference type="SUPFAM" id="SSF49785">
    <property type="entry name" value="Galactose-binding domain-like"/>
    <property type="match status" value="1"/>
</dbReference>
<reference evidence="4 5" key="1">
    <citation type="journal article" date="2015" name="Nature">
        <title>rRNA introns, odd ribosomes, and small enigmatic genomes across a large radiation of phyla.</title>
        <authorList>
            <person name="Brown C.T."/>
            <person name="Hug L.A."/>
            <person name="Thomas B.C."/>
            <person name="Sharon I."/>
            <person name="Castelle C.J."/>
            <person name="Singh A."/>
            <person name="Wilkins M.J."/>
            <person name="Williams K.H."/>
            <person name="Banfield J.F."/>
        </authorList>
    </citation>
    <scope>NUCLEOTIDE SEQUENCE [LARGE SCALE GENOMIC DNA]</scope>
</reference>
<dbReference type="AlphaFoldDB" id="A0A0G0BS39"/>
<dbReference type="InterPro" id="IPR000421">
    <property type="entry name" value="FA58C"/>
</dbReference>
<sequence length="469" mass="52059">MLKKYFILGLLFFTLGILPSAQSTSANATTQSAGCTYPAQIFDFINWKETLPVGSLGNPTEIKQPALATYSYDPYFVVNSGCDGVQFRAPVNGVTTSGSSYSRSELREMTNNGTTNASWATDSGVHTMFIDEAITAVPITKRHIVVGQVHNSSDDVIVIRLEYPKLFVDINGTTGPTLDANYTLGKRFTVKFVASNGQINIYYNGSENPVYTLNKIGSGNYFKAGAYTQSNCSKELSGNCVSANYGEVIIYNVWIAHSSPPSLSLPLNSLANNNTLIAHSNNFSDGYDPSKLWDGCYEGTLYDSTTCTTGGRNISSFWLEFDLGKLYTISQARLYGDAEGTWVSKSWKMSYKKNVTDNWKTVFSSENALFNKWSTRSLNIIARHIRIEVLGNKKYSPGRTQARELEIYGIETKNIQAQSDSKEILGSVLESVSDFTEGWLKNNLFILSLIILLILLVIYIIWALWLRKK</sequence>
<accession>A0A0G0BS39</accession>
<organism evidence="4 5">
    <name type="scientific">Candidatus Nomurabacteria bacterium GW2011_GWB1_35_20</name>
    <dbReference type="NCBI Taxonomy" id="1618740"/>
    <lineage>
        <taxon>Bacteria</taxon>
        <taxon>Candidatus Nomuraibacteriota</taxon>
    </lineage>
</organism>
<dbReference type="Gene3D" id="2.60.120.260">
    <property type="entry name" value="Galactose-binding domain-like"/>
    <property type="match status" value="1"/>
</dbReference>
<dbReference type="Gene3D" id="2.60.120.200">
    <property type="match status" value="1"/>
</dbReference>
<evidence type="ECO:0000256" key="1">
    <source>
        <dbReference type="SAM" id="Phobius"/>
    </source>
</evidence>
<evidence type="ECO:0000259" key="3">
    <source>
        <dbReference type="PROSITE" id="PS50022"/>
    </source>
</evidence>
<dbReference type="EMBL" id="LBQE01000010">
    <property type="protein sequence ID" value="KKP72304.1"/>
    <property type="molecule type" value="Genomic_DNA"/>
</dbReference>
<feature type="transmembrane region" description="Helical" evidence="1">
    <location>
        <begin position="444"/>
        <end position="466"/>
    </location>
</feature>
<dbReference type="PATRIC" id="fig|1618740.3.peg.350"/>
<evidence type="ECO:0000313" key="5">
    <source>
        <dbReference type="Proteomes" id="UP000034923"/>
    </source>
</evidence>
<dbReference type="Pfam" id="PF00754">
    <property type="entry name" value="F5_F8_type_C"/>
    <property type="match status" value="1"/>
</dbReference>
<dbReference type="SUPFAM" id="SSF49899">
    <property type="entry name" value="Concanavalin A-like lectins/glucanases"/>
    <property type="match status" value="1"/>
</dbReference>
<comment type="caution">
    <text evidence="4">The sequence shown here is derived from an EMBL/GenBank/DDBJ whole genome shotgun (WGS) entry which is preliminary data.</text>
</comment>
<evidence type="ECO:0000256" key="2">
    <source>
        <dbReference type="SAM" id="SignalP"/>
    </source>
</evidence>
<dbReference type="Pfam" id="PF08787">
    <property type="entry name" value="Alginate_lyase2"/>
    <property type="match status" value="1"/>
</dbReference>
<proteinExistence type="predicted"/>
<keyword evidence="1" id="KW-0812">Transmembrane</keyword>
<name>A0A0G0BS39_9BACT</name>